<dbReference type="OrthoDB" id="681301at2759"/>
<dbReference type="CDD" id="cd18280">
    <property type="entry name" value="BTB_POZ_BPM_plant"/>
    <property type="match status" value="1"/>
</dbReference>
<dbReference type="SUPFAM" id="SSF54695">
    <property type="entry name" value="POZ domain"/>
    <property type="match status" value="1"/>
</dbReference>
<dbReference type="Gramene" id="TraesRN3A0100412400.1">
    <property type="protein sequence ID" value="TraesRN3A0100412400.1"/>
    <property type="gene ID" value="TraesRN3A0100412400"/>
</dbReference>
<dbReference type="RefSeq" id="XP_044336963.1">
    <property type="nucleotide sequence ID" value="XM_044481028.1"/>
</dbReference>
<dbReference type="InterPro" id="IPR011333">
    <property type="entry name" value="SKP1/BTB/POZ_sf"/>
</dbReference>
<dbReference type="InterPro" id="IPR056423">
    <property type="entry name" value="BACK_BPM_SPOP"/>
</dbReference>
<evidence type="ECO:0000256" key="1">
    <source>
        <dbReference type="ARBA" id="ARBA00004906"/>
    </source>
</evidence>
<accession>A0A3B6EG56</accession>
<dbReference type="Pfam" id="PF22486">
    <property type="entry name" value="MATH_2"/>
    <property type="match status" value="1"/>
</dbReference>
<comment type="pathway">
    <text evidence="1">Protein modification; protein ubiquitination.</text>
</comment>
<keyword evidence="6" id="KW-1185">Reference proteome</keyword>
<evidence type="ECO:0000313" key="5">
    <source>
        <dbReference type="EnsemblPlants" id="TraesCS3A02G171200.1.cds1"/>
    </source>
</evidence>
<dbReference type="PANTHER" id="PTHR26379:SF439">
    <property type="entry name" value="BTB DOMAIN-CONTAINING PROTEIN"/>
    <property type="match status" value="1"/>
</dbReference>
<dbReference type="PANTHER" id="PTHR26379">
    <property type="entry name" value="BTB/POZ AND MATH DOMAIN-CONTAINING PROTEIN 1"/>
    <property type="match status" value="1"/>
</dbReference>
<gene>
    <name evidence="5" type="primary">LOC123058234</name>
</gene>
<comment type="similarity">
    <text evidence="2">Belongs to the Tdpoz family.</text>
</comment>
<dbReference type="Gene3D" id="3.30.710.10">
    <property type="entry name" value="Potassium Channel Kv1.1, Chain A"/>
    <property type="match status" value="1"/>
</dbReference>
<evidence type="ECO:0000256" key="2">
    <source>
        <dbReference type="ARBA" id="ARBA00010846"/>
    </source>
</evidence>
<dbReference type="Gramene" id="TraesWEE_scaffold_039918_01G000300.1">
    <property type="protein sequence ID" value="TraesWEE_scaffold_039918_01G000300.1"/>
    <property type="gene ID" value="TraesWEE_scaffold_039918_01G000300"/>
</dbReference>
<dbReference type="GO" id="GO:0016567">
    <property type="term" value="P:protein ubiquitination"/>
    <property type="evidence" value="ECO:0007669"/>
    <property type="project" value="InterPro"/>
</dbReference>
<dbReference type="SUPFAM" id="SSF49599">
    <property type="entry name" value="TRAF domain-like"/>
    <property type="match status" value="1"/>
</dbReference>
<dbReference type="Pfam" id="PF24570">
    <property type="entry name" value="BACK_BPM_SPOP"/>
    <property type="match status" value="1"/>
</dbReference>
<dbReference type="Pfam" id="PF00651">
    <property type="entry name" value="BTB"/>
    <property type="match status" value="1"/>
</dbReference>
<dbReference type="Gramene" id="TraesJUL3A03G01384150.1">
    <property type="protein sequence ID" value="TraesJUL3A03G01384150.1.CDS1"/>
    <property type="gene ID" value="TraesJUL3A03G01384150"/>
</dbReference>
<sequence>MFSSSGRVHKTPVNTASTIVAEGVSGSHVLTVQGYSHTLGLGVCRSIPSGIFSVGGHTWKILYYPDGVNREFADWISFSLLLHAADDDDADDAGSSTLGIKVRCRFSLLDQVGVPVLNHTSPYRTTTCYAQGHGITSHGFIKREELENSPYLKADCFNIKCDVSVTTGIRTQPKSQQFITVPPSDMPHQLGRVLETGEIADVTFEVRGETFVAHRRLLAVRSSVFMVQLFGPMKEDEATCIRIDDMEARVFKMMLHFIYTDTLPNIDAGENTEMAQHLFVAADRYNLERLKLICVNMLCNHMNASMVATTLALAEQHDCDKLKKAWYKFLTHFQNLKAVIVSDGFKHLKSIRPNILEEILDRQAADAP</sequence>
<dbReference type="InterPro" id="IPR002083">
    <property type="entry name" value="MATH/TRAF_dom"/>
</dbReference>
<dbReference type="PROSITE" id="PS50144">
    <property type="entry name" value="MATH"/>
    <property type="match status" value="1"/>
</dbReference>
<dbReference type="OMA" id="ICANILC"/>
<name>A0A3B6EG56_WHEAT</name>
<dbReference type="STRING" id="4565.A0A3B6EG56"/>
<organism evidence="5">
    <name type="scientific">Triticum aestivum</name>
    <name type="common">Wheat</name>
    <dbReference type="NCBI Taxonomy" id="4565"/>
    <lineage>
        <taxon>Eukaryota</taxon>
        <taxon>Viridiplantae</taxon>
        <taxon>Streptophyta</taxon>
        <taxon>Embryophyta</taxon>
        <taxon>Tracheophyta</taxon>
        <taxon>Spermatophyta</taxon>
        <taxon>Magnoliopsida</taxon>
        <taxon>Liliopsida</taxon>
        <taxon>Poales</taxon>
        <taxon>Poaceae</taxon>
        <taxon>BOP clade</taxon>
        <taxon>Pooideae</taxon>
        <taxon>Triticodae</taxon>
        <taxon>Triticeae</taxon>
        <taxon>Triticinae</taxon>
        <taxon>Triticum</taxon>
    </lineage>
</organism>
<dbReference type="SMART" id="SM00225">
    <property type="entry name" value="BTB"/>
    <property type="match status" value="1"/>
</dbReference>
<feature type="domain" description="MATH" evidence="4">
    <location>
        <begin position="25"/>
        <end position="163"/>
    </location>
</feature>
<dbReference type="Gene3D" id="2.60.210.10">
    <property type="entry name" value="Apoptosis, Tumor Necrosis Factor Receptor Associated Protein 2, Chain A"/>
    <property type="match status" value="1"/>
</dbReference>
<dbReference type="InterPro" id="IPR008974">
    <property type="entry name" value="TRAF-like"/>
</dbReference>
<dbReference type="Gramene" id="TraesSYM3A03G01393960.1">
    <property type="protein sequence ID" value="TraesSYM3A03G01393960.1.CDS1"/>
    <property type="gene ID" value="TraesSYM3A03G01393960"/>
</dbReference>
<dbReference type="SMR" id="A0A3B6EG56"/>
<evidence type="ECO:0000259" key="3">
    <source>
        <dbReference type="PROSITE" id="PS50097"/>
    </source>
</evidence>
<dbReference type="Gramene" id="TraesMAC3A03G01370480.1">
    <property type="protein sequence ID" value="TraesMAC3A03G01370480.1.CDS1"/>
    <property type="gene ID" value="TraesMAC3A03G01370480"/>
</dbReference>
<dbReference type="InterPro" id="IPR045005">
    <property type="entry name" value="BPM1-6"/>
</dbReference>
<dbReference type="Gramene" id="TraesCS3A03G0405500.1">
    <property type="protein sequence ID" value="TraesCS3A03G0405500.1.CDS1"/>
    <property type="gene ID" value="TraesCS3A03G0405500"/>
</dbReference>
<dbReference type="Gramene" id="TraesCLE_scaffold_013210_01G000100.1">
    <property type="protein sequence ID" value="TraesCLE_scaffold_013210_01G000100.1"/>
    <property type="gene ID" value="TraesCLE_scaffold_013210_01G000100"/>
</dbReference>
<evidence type="ECO:0000259" key="4">
    <source>
        <dbReference type="PROSITE" id="PS50144"/>
    </source>
</evidence>
<dbReference type="Gramene" id="TraesPARA_EIv1.0_0809330.1">
    <property type="protein sequence ID" value="TraesPARA_EIv1.0_0809330.1.CDS1"/>
    <property type="gene ID" value="TraesPARA_EIv1.0_0809330"/>
</dbReference>
<proteinExistence type="inferred from homology"/>
<evidence type="ECO:0000313" key="6">
    <source>
        <dbReference type="Proteomes" id="UP000019116"/>
    </source>
</evidence>
<reference evidence="5" key="2">
    <citation type="submission" date="2018-10" db="UniProtKB">
        <authorList>
            <consortium name="EnsemblPlants"/>
        </authorList>
    </citation>
    <scope>IDENTIFICATION</scope>
</reference>
<dbReference type="Gramene" id="TraesARI3A03G01392300.1">
    <property type="protein sequence ID" value="TraesARI3A03G01392300.1.CDS1"/>
    <property type="gene ID" value="TraesARI3A03G01392300"/>
</dbReference>
<protein>
    <recommendedName>
        <fullName evidence="7">BTB domain-containing protein</fullName>
    </recommendedName>
</protein>
<dbReference type="AlphaFoldDB" id="A0A3B6EG56"/>
<dbReference type="Gramene" id="TraesKAR3A01G0123380.1">
    <property type="protein sequence ID" value="cds.TraesKAR3A01G0123380.1"/>
    <property type="gene ID" value="TraesKAR3A01G0123380"/>
</dbReference>
<dbReference type="Gramene" id="TraesROB_scaffold_041952_01G000300.1">
    <property type="protein sequence ID" value="TraesROB_scaffold_041952_01G000300.1"/>
    <property type="gene ID" value="TraesROB_scaffold_041952_01G000300"/>
</dbReference>
<dbReference type="Gramene" id="TraesCS3A02G171200.1">
    <property type="protein sequence ID" value="TraesCS3A02G171200.1.cds1"/>
    <property type="gene ID" value="TraesCS3A02G171200"/>
</dbReference>
<dbReference type="GeneID" id="123058234"/>
<dbReference type="Proteomes" id="UP000019116">
    <property type="component" value="Chromosome 3A"/>
</dbReference>
<dbReference type="Gramene" id="TraesCAD_scaffold_004104_01G000100.1">
    <property type="protein sequence ID" value="TraesCAD_scaffold_004104_01G000100.1"/>
    <property type="gene ID" value="TraesCAD_scaffold_004104_01G000100"/>
</dbReference>
<dbReference type="EnsemblPlants" id="TraesCS3A02G171200.1">
    <property type="protein sequence ID" value="TraesCS3A02G171200.1.cds1"/>
    <property type="gene ID" value="TraesCS3A02G171200"/>
</dbReference>
<dbReference type="Gene3D" id="1.25.40.420">
    <property type="match status" value="1"/>
</dbReference>
<dbReference type="InterPro" id="IPR000210">
    <property type="entry name" value="BTB/POZ_dom"/>
</dbReference>
<dbReference type="CDD" id="cd00121">
    <property type="entry name" value="MATH"/>
    <property type="match status" value="1"/>
</dbReference>
<dbReference type="PROSITE" id="PS50097">
    <property type="entry name" value="BTB"/>
    <property type="match status" value="1"/>
</dbReference>
<feature type="domain" description="BTB" evidence="3">
    <location>
        <begin position="200"/>
        <end position="267"/>
    </location>
</feature>
<reference evidence="5" key="1">
    <citation type="submission" date="2018-08" db="EMBL/GenBank/DDBJ databases">
        <authorList>
            <person name="Rossello M."/>
        </authorList>
    </citation>
    <scope>NUCLEOTIDE SEQUENCE [LARGE SCALE GENOMIC DNA]</scope>
    <source>
        <strain evidence="5">cv. Chinese Spring</strain>
    </source>
</reference>
<evidence type="ECO:0008006" key="7">
    <source>
        <dbReference type="Google" id="ProtNLM"/>
    </source>
</evidence>